<name>A0A0F9GPJ1_9ZZZZ</name>
<protein>
    <submittedName>
        <fullName evidence="1">Uncharacterized protein</fullName>
    </submittedName>
</protein>
<comment type="caution">
    <text evidence="1">The sequence shown here is derived from an EMBL/GenBank/DDBJ whole genome shotgun (WGS) entry which is preliminary data.</text>
</comment>
<gene>
    <name evidence="1" type="ORF">LCGC14_2096140</name>
</gene>
<dbReference type="AlphaFoldDB" id="A0A0F9GPJ1"/>
<evidence type="ECO:0000313" key="1">
    <source>
        <dbReference type="EMBL" id="KKL71320.1"/>
    </source>
</evidence>
<feature type="non-terminal residue" evidence="1">
    <location>
        <position position="1"/>
    </location>
</feature>
<reference evidence="1" key="1">
    <citation type="journal article" date="2015" name="Nature">
        <title>Complex archaea that bridge the gap between prokaryotes and eukaryotes.</title>
        <authorList>
            <person name="Spang A."/>
            <person name="Saw J.H."/>
            <person name="Jorgensen S.L."/>
            <person name="Zaremba-Niedzwiedzka K."/>
            <person name="Martijn J."/>
            <person name="Lind A.E."/>
            <person name="van Eijk R."/>
            <person name="Schleper C."/>
            <person name="Guy L."/>
            <person name="Ettema T.J."/>
        </authorList>
    </citation>
    <scope>NUCLEOTIDE SEQUENCE</scope>
</reference>
<proteinExistence type="predicted"/>
<accession>A0A0F9GPJ1</accession>
<organism evidence="1">
    <name type="scientific">marine sediment metagenome</name>
    <dbReference type="NCBI Taxonomy" id="412755"/>
    <lineage>
        <taxon>unclassified sequences</taxon>
        <taxon>metagenomes</taxon>
        <taxon>ecological metagenomes</taxon>
    </lineage>
</organism>
<dbReference type="EMBL" id="LAZR01025629">
    <property type="protein sequence ID" value="KKL71320.1"/>
    <property type="molecule type" value="Genomic_DNA"/>
</dbReference>
<sequence length="131" mass="14133">GDKSGLYLQSNWREQGGSRKILSAVKTGATFKEKATILYIVPSGLTLYITTLIAKCVASVVADGDNNQMCLMEIFAPSILFKQIAAGLNGGGVFPLGQEIKIAEGESFFGYLYSYANHDVDLTLVARGYEI</sequence>